<sequence length="347" mass="39679">MQEIYQRIAKGEIAAGSKIFLPFEEYKVELIEWHERLNRLVILYRRKDEKVIVAKILMEKRGLILEEILRELHQYYFGLSAIGLPISTGIKFIEKLDSGYLVQLEDYGGRTVSVAIEGMSLEQAKPVIKALLRDCISPLFRAVNGQGAYMLSIGLDAALRNFVFFQEADVVVRMIDLFPPKLWSPVGGYTIEKPEPTDETVRQLGIQRHFDLSVIILTLWMHIVRANPVLGLPAIRLFIQFLRDTDQLELGKQIVDLVGGLRPRLCFDSITEIQGKVESLTFRDFHQLRTIACLLASSRKESGPLLEEFFSITHFQSDPLSLEQIEEAKRLILRIAELPKNNDRAET</sequence>
<evidence type="ECO:0000313" key="1">
    <source>
        <dbReference type="EMBL" id="OGY89506.1"/>
    </source>
</evidence>
<organism evidence="1 2">
    <name type="scientific">Candidatus Komeilibacteria bacterium RIFCSPLOWO2_01_FULL_45_10</name>
    <dbReference type="NCBI Taxonomy" id="1798550"/>
    <lineage>
        <taxon>Bacteria</taxon>
        <taxon>Candidatus Komeiliibacteriota</taxon>
    </lineage>
</organism>
<dbReference type="EMBL" id="MHKL01000015">
    <property type="protein sequence ID" value="OGY89506.1"/>
    <property type="molecule type" value="Genomic_DNA"/>
</dbReference>
<dbReference type="Proteomes" id="UP000178849">
    <property type="component" value="Unassembled WGS sequence"/>
</dbReference>
<evidence type="ECO:0000313" key="2">
    <source>
        <dbReference type="Proteomes" id="UP000178849"/>
    </source>
</evidence>
<protein>
    <submittedName>
        <fullName evidence="1">Uncharacterized protein</fullName>
    </submittedName>
</protein>
<gene>
    <name evidence="1" type="ORF">A2927_01340</name>
</gene>
<dbReference type="AlphaFoldDB" id="A0A1G2BLC7"/>
<reference evidence="1 2" key="1">
    <citation type="journal article" date="2016" name="Nat. Commun.">
        <title>Thousands of microbial genomes shed light on interconnected biogeochemical processes in an aquifer system.</title>
        <authorList>
            <person name="Anantharaman K."/>
            <person name="Brown C.T."/>
            <person name="Hug L.A."/>
            <person name="Sharon I."/>
            <person name="Castelle C.J."/>
            <person name="Probst A.J."/>
            <person name="Thomas B.C."/>
            <person name="Singh A."/>
            <person name="Wilkins M.J."/>
            <person name="Karaoz U."/>
            <person name="Brodie E.L."/>
            <person name="Williams K.H."/>
            <person name="Hubbard S.S."/>
            <person name="Banfield J.F."/>
        </authorList>
    </citation>
    <scope>NUCLEOTIDE SEQUENCE [LARGE SCALE GENOMIC DNA]</scope>
</reference>
<accession>A0A1G2BLC7</accession>
<comment type="caution">
    <text evidence="1">The sequence shown here is derived from an EMBL/GenBank/DDBJ whole genome shotgun (WGS) entry which is preliminary data.</text>
</comment>
<name>A0A1G2BLC7_9BACT</name>
<proteinExistence type="predicted"/>